<dbReference type="PANTHER" id="PTHR47197:SF3">
    <property type="entry name" value="DIHYDRO-HEME D1 DEHYDROGENASE"/>
    <property type="match status" value="1"/>
</dbReference>
<dbReference type="InterPro" id="IPR011964">
    <property type="entry name" value="YVTN_b-propeller_repeat"/>
</dbReference>
<keyword evidence="4" id="KW-1185">Reference proteome</keyword>
<dbReference type="SUPFAM" id="SSF51004">
    <property type="entry name" value="C-terminal (heme d1) domain of cytochrome cd1-nitrite reductase"/>
    <property type="match status" value="1"/>
</dbReference>
<dbReference type="InterPro" id="IPR051200">
    <property type="entry name" value="Host-pathogen_enzymatic-act"/>
</dbReference>
<comment type="caution">
    <text evidence="3">The sequence shown here is derived from an EMBL/GenBank/DDBJ whole genome shotgun (WGS) entry which is preliminary data.</text>
</comment>
<feature type="signal peptide" evidence="2">
    <location>
        <begin position="1"/>
        <end position="27"/>
    </location>
</feature>
<sequence>MRKRLTQTAITAAVLSTILGGATAALAQLNSGEPQILSTGQHITPLFPRGSSFQALNPGLTDNPAFTAGQAVQTTLSPDKKTLVVLTSGYNTEANPSTGASDPADSNEYVFVFDVARPTAVQKQVILVPNTYNGIAFNHAGTELFVGGGVSDNVHAYSKVAGVWTEEAGSPIALGHIAKAAPALDQFGGLGIAIQAEAAGVATTTDGSKLVVTNYENDSISVLSKTKGVWTVASELDLRPGVINAAQTGVPGGEFPFWVSIKGNKTAYISSIRDREIDVVDISGTPTVTGRIKVPGQPNKMLLNADESRLFVAKDNSDSVAVIDTGSNTVLAEIPVTAPFEFYENKHGYKGANPNNLALSPDEKTLYVTNGGENAVAVVKLDRDADDSRTIGLIPTGWYPNSVSVSGDGKTLYIVNGKSASGPNPQEETGSANQYIWQLTKAGFQTVPAPERFELQALTLKVLENDHFHPRNDREQERVMAELHEKIKHVIYIIKENRTYDQILGDLEQGNGDPSLTMYGAATTPNLHAIASKFVDFDNFYDTSDVSGDGWPWSTSARSTDVIEKEIPVNYGAHGGLSNDSEGTNRNVNVAIGNILARTAADPALIVTGPKFTPDPNLLPGTANVAAPDSDDDEPGQGYLWNSALKAGLTVRDYGMFNDIVRYIAPPSLGGIPLFTSPATLVPPVQVAFSTNPALTPFTDPYFRGFDNSFPEYFRFTEWNREFQNYVTQGGLPNLTLLRLMHDHTGNFSTAINGVNTPELQMADNDYAVGLVAQAVANSRYKDNTLIFVIEDDAQDGADHVDAHRSIAFIIGPYVKHGFVDSKRYNTVNFVRTIEDVLGIPHLNLNDAHAEPMSTAFDLRKKEWKFTAVPSQYLASTTLPITFPAKTVAYYPLHGSDWWAEQTKGMNFTVEDKLDTPKFNRILWTGTVGDFRYPTLRSGVDLSKNRATLLDQWKRSLRRVPVNRPTTTSRLSESPRKDGVVE</sequence>
<dbReference type="EMBL" id="JACHIP010000020">
    <property type="protein sequence ID" value="MBB5060829.1"/>
    <property type="molecule type" value="Genomic_DNA"/>
</dbReference>
<feature type="region of interest" description="Disordered" evidence="1">
    <location>
        <begin position="961"/>
        <end position="982"/>
    </location>
</feature>
<dbReference type="Pfam" id="PF10282">
    <property type="entry name" value="Lactonase"/>
    <property type="match status" value="1"/>
</dbReference>
<evidence type="ECO:0000313" key="3">
    <source>
        <dbReference type="EMBL" id="MBB5060829.1"/>
    </source>
</evidence>
<dbReference type="AlphaFoldDB" id="A0A7W8E6Y1"/>
<dbReference type="PANTHER" id="PTHR47197">
    <property type="entry name" value="PROTEIN NIRF"/>
    <property type="match status" value="1"/>
</dbReference>
<evidence type="ECO:0000256" key="2">
    <source>
        <dbReference type="SAM" id="SignalP"/>
    </source>
</evidence>
<dbReference type="NCBIfam" id="TIGR02276">
    <property type="entry name" value="beta_rpt_yvtn"/>
    <property type="match status" value="1"/>
</dbReference>
<dbReference type="InterPro" id="IPR019405">
    <property type="entry name" value="Lactonase_7-beta_prop"/>
</dbReference>
<dbReference type="InterPro" id="IPR011048">
    <property type="entry name" value="Haem_d1_sf"/>
</dbReference>
<feature type="chain" id="PRO_5031127556" evidence="2">
    <location>
        <begin position="28"/>
        <end position="982"/>
    </location>
</feature>
<dbReference type="Proteomes" id="UP000540989">
    <property type="component" value="Unassembled WGS sequence"/>
</dbReference>
<keyword evidence="2" id="KW-0732">Signal</keyword>
<evidence type="ECO:0000313" key="4">
    <source>
        <dbReference type="Proteomes" id="UP000540989"/>
    </source>
</evidence>
<accession>A0A7W8E6Y1</accession>
<dbReference type="Gene3D" id="2.130.10.10">
    <property type="entry name" value="YVTN repeat-like/Quinoprotein amine dehydrogenase"/>
    <property type="match status" value="2"/>
</dbReference>
<protein>
    <submittedName>
        <fullName evidence="3">YVTN family beta-propeller protein</fullName>
    </submittedName>
</protein>
<name>A0A7W8E6Y1_9BACT</name>
<dbReference type="RefSeq" id="WP_221313227.1">
    <property type="nucleotide sequence ID" value="NZ_JACHIP010000020.1"/>
</dbReference>
<proteinExistence type="predicted"/>
<gene>
    <name evidence="3" type="ORF">HDF16_005565</name>
</gene>
<dbReference type="InterPro" id="IPR015943">
    <property type="entry name" value="WD40/YVTN_repeat-like_dom_sf"/>
</dbReference>
<feature type="compositionally biased region" description="Basic and acidic residues" evidence="1">
    <location>
        <begin position="973"/>
        <end position="982"/>
    </location>
</feature>
<organism evidence="3 4">
    <name type="scientific">Granulicella aggregans</name>
    <dbReference type="NCBI Taxonomy" id="474949"/>
    <lineage>
        <taxon>Bacteria</taxon>
        <taxon>Pseudomonadati</taxon>
        <taxon>Acidobacteriota</taxon>
        <taxon>Terriglobia</taxon>
        <taxon>Terriglobales</taxon>
        <taxon>Acidobacteriaceae</taxon>
        <taxon>Granulicella</taxon>
    </lineage>
</organism>
<evidence type="ECO:0000256" key="1">
    <source>
        <dbReference type="SAM" id="MobiDB-lite"/>
    </source>
</evidence>
<reference evidence="3 4" key="1">
    <citation type="submission" date="2020-08" db="EMBL/GenBank/DDBJ databases">
        <title>Genomic Encyclopedia of Type Strains, Phase IV (KMG-V): Genome sequencing to study the core and pangenomes of soil and plant-associated prokaryotes.</title>
        <authorList>
            <person name="Whitman W."/>
        </authorList>
    </citation>
    <scope>NUCLEOTIDE SEQUENCE [LARGE SCALE GENOMIC DNA]</scope>
    <source>
        <strain evidence="3 4">M8UP14</strain>
    </source>
</reference>
<dbReference type="Gene3D" id="3.40.720.10">
    <property type="entry name" value="Alkaline Phosphatase, subunit A"/>
    <property type="match status" value="2"/>
</dbReference>
<dbReference type="InterPro" id="IPR017850">
    <property type="entry name" value="Alkaline_phosphatase_core_sf"/>
</dbReference>